<dbReference type="InterPro" id="IPR001792">
    <property type="entry name" value="Acylphosphatase-like_dom"/>
</dbReference>
<dbReference type="PANTHER" id="PTHR47268">
    <property type="entry name" value="ACYLPHOSPHATASE"/>
    <property type="match status" value="1"/>
</dbReference>
<evidence type="ECO:0000313" key="10">
    <source>
        <dbReference type="Proteomes" id="UP000198660"/>
    </source>
</evidence>
<evidence type="ECO:0000313" key="9">
    <source>
        <dbReference type="EMBL" id="SFS60996.1"/>
    </source>
</evidence>
<comment type="catalytic activity">
    <reaction evidence="4 5 6">
        <text>an acyl phosphate + H2O = a carboxylate + phosphate + H(+)</text>
        <dbReference type="Rhea" id="RHEA:14965"/>
        <dbReference type="ChEBI" id="CHEBI:15377"/>
        <dbReference type="ChEBI" id="CHEBI:15378"/>
        <dbReference type="ChEBI" id="CHEBI:29067"/>
        <dbReference type="ChEBI" id="CHEBI:43474"/>
        <dbReference type="ChEBI" id="CHEBI:59918"/>
        <dbReference type="EC" id="3.6.1.7"/>
    </reaction>
</comment>
<comment type="similarity">
    <text evidence="1 7">Belongs to the acylphosphatase family.</text>
</comment>
<accession>A0A1I6R8K3</accession>
<dbReference type="EMBL" id="FPAA01000004">
    <property type="protein sequence ID" value="SFS60996.1"/>
    <property type="molecule type" value="Genomic_DNA"/>
</dbReference>
<protein>
    <recommendedName>
        <fullName evidence="3 5">Acylphosphatase</fullName>
        <ecNumber evidence="2 5">3.6.1.7</ecNumber>
    </recommendedName>
</protein>
<evidence type="ECO:0000256" key="6">
    <source>
        <dbReference type="RuleBase" id="RU000553"/>
    </source>
</evidence>
<feature type="active site" evidence="5">
    <location>
        <position position="36"/>
    </location>
</feature>
<evidence type="ECO:0000256" key="2">
    <source>
        <dbReference type="ARBA" id="ARBA00012150"/>
    </source>
</evidence>
<dbReference type="Proteomes" id="UP000198660">
    <property type="component" value="Unassembled WGS sequence"/>
</dbReference>
<evidence type="ECO:0000259" key="8">
    <source>
        <dbReference type="PROSITE" id="PS51160"/>
    </source>
</evidence>
<dbReference type="SUPFAM" id="SSF54975">
    <property type="entry name" value="Acylphosphatase/BLUF domain-like"/>
    <property type="match status" value="1"/>
</dbReference>
<dbReference type="InterPro" id="IPR036046">
    <property type="entry name" value="Acylphosphatase-like_dom_sf"/>
</dbReference>
<dbReference type="PROSITE" id="PS51160">
    <property type="entry name" value="ACYLPHOSPHATASE_3"/>
    <property type="match status" value="1"/>
</dbReference>
<dbReference type="PROSITE" id="PS00151">
    <property type="entry name" value="ACYLPHOSPHATASE_2"/>
    <property type="match status" value="1"/>
</dbReference>
<name>A0A1I6R8K3_9BACL</name>
<reference evidence="10" key="1">
    <citation type="submission" date="2016-10" db="EMBL/GenBank/DDBJ databases">
        <authorList>
            <person name="Varghese N."/>
            <person name="Submissions S."/>
        </authorList>
    </citation>
    <scope>NUCLEOTIDE SEQUENCE [LARGE SCALE GENOMIC DNA]</scope>
    <source>
        <strain evidence="10">DSM 45789</strain>
    </source>
</reference>
<evidence type="ECO:0000256" key="4">
    <source>
        <dbReference type="ARBA" id="ARBA00047645"/>
    </source>
</evidence>
<dbReference type="InterPro" id="IPR020456">
    <property type="entry name" value="Acylphosphatase"/>
</dbReference>
<dbReference type="GO" id="GO:0003998">
    <property type="term" value="F:acylphosphatase activity"/>
    <property type="evidence" value="ECO:0007669"/>
    <property type="project" value="UniProtKB-EC"/>
</dbReference>
<dbReference type="AlphaFoldDB" id="A0A1I6R8K3"/>
<feature type="domain" description="Acylphosphatase-like" evidence="8">
    <location>
        <begin position="3"/>
        <end position="89"/>
    </location>
</feature>
<dbReference type="Gene3D" id="3.30.70.100">
    <property type="match status" value="1"/>
</dbReference>
<dbReference type="Pfam" id="PF00708">
    <property type="entry name" value="Acylphosphatase"/>
    <property type="match status" value="1"/>
</dbReference>
<keyword evidence="5 6" id="KW-0378">Hydrolase</keyword>
<dbReference type="OrthoDB" id="9808093at2"/>
<dbReference type="EC" id="3.6.1.7" evidence="2 5"/>
<dbReference type="PROSITE" id="PS00150">
    <property type="entry name" value="ACYLPHOSPHATASE_1"/>
    <property type="match status" value="1"/>
</dbReference>
<sequence>MQRKHIIVHGRVQGVGFRWFTKRVALRLKLRGWVRNRADGTVEIDAQGDTEAMNRFLKKVRRGSFRSRVIKLDESVKSLTKEYDTFEVR</sequence>
<dbReference type="RefSeq" id="WP_091836056.1">
    <property type="nucleotide sequence ID" value="NZ_FPAA01000004.1"/>
</dbReference>
<evidence type="ECO:0000256" key="5">
    <source>
        <dbReference type="PROSITE-ProRule" id="PRU00520"/>
    </source>
</evidence>
<feature type="active site" evidence="5">
    <location>
        <position position="18"/>
    </location>
</feature>
<keyword evidence="10" id="KW-1185">Reference proteome</keyword>
<proteinExistence type="inferred from homology"/>
<dbReference type="InterPro" id="IPR017968">
    <property type="entry name" value="Acylphosphatase_CS"/>
</dbReference>
<evidence type="ECO:0000256" key="3">
    <source>
        <dbReference type="ARBA" id="ARBA00015991"/>
    </source>
</evidence>
<evidence type="ECO:0000256" key="7">
    <source>
        <dbReference type="RuleBase" id="RU004168"/>
    </source>
</evidence>
<dbReference type="PANTHER" id="PTHR47268:SF4">
    <property type="entry name" value="ACYLPHOSPHATASE"/>
    <property type="match status" value="1"/>
</dbReference>
<gene>
    <name evidence="9" type="ORF">SAMN05444972_104257</name>
</gene>
<organism evidence="9 10">
    <name type="scientific">Marininema halotolerans</name>
    <dbReference type="NCBI Taxonomy" id="1155944"/>
    <lineage>
        <taxon>Bacteria</taxon>
        <taxon>Bacillati</taxon>
        <taxon>Bacillota</taxon>
        <taxon>Bacilli</taxon>
        <taxon>Bacillales</taxon>
        <taxon>Thermoactinomycetaceae</taxon>
        <taxon>Marininema</taxon>
    </lineage>
</organism>
<evidence type="ECO:0000256" key="1">
    <source>
        <dbReference type="ARBA" id="ARBA00005614"/>
    </source>
</evidence>